<keyword evidence="10" id="KW-0573">Peptidoglycan synthesis</keyword>
<feature type="signal peptide" evidence="15">
    <location>
        <begin position="1"/>
        <end position="21"/>
    </location>
</feature>
<evidence type="ECO:0000313" key="18">
    <source>
        <dbReference type="Proteomes" id="UP000609849"/>
    </source>
</evidence>
<keyword evidence="14" id="KW-0812">Transmembrane</keyword>
<dbReference type="Proteomes" id="UP000609849">
    <property type="component" value="Unassembled WGS sequence"/>
</dbReference>
<dbReference type="EMBL" id="JACRWE010000001">
    <property type="protein sequence ID" value="MBC5995652.1"/>
    <property type="molecule type" value="Genomic_DNA"/>
</dbReference>
<dbReference type="Gene3D" id="3.40.710.10">
    <property type="entry name" value="DD-peptidase/beta-lactamase superfamily"/>
    <property type="match status" value="1"/>
</dbReference>
<evidence type="ECO:0000256" key="4">
    <source>
        <dbReference type="ARBA" id="ARBA00012448"/>
    </source>
</evidence>
<comment type="similarity">
    <text evidence="3 13">Belongs to the peptidase S11 family.</text>
</comment>
<keyword evidence="9" id="KW-0133">Cell shape</keyword>
<dbReference type="Pfam" id="PF07943">
    <property type="entry name" value="PBP5_C"/>
    <property type="match status" value="1"/>
</dbReference>
<feature type="domain" description="Peptidase S11 D-Ala-D-Ala carboxypeptidase A C-terminal" evidence="16">
    <location>
        <begin position="289"/>
        <end position="379"/>
    </location>
</feature>
<evidence type="ECO:0000256" key="12">
    <source>
        <dbReference type="ARBA" id="ARBA00034000"/>
    </source>
</evidence>
<comment type="caution">
    <text evidence="17">The sequence shown here is derived from an EMBL/GenBank/DDBJ whole genome shotgun (WGS) entry which is preliminary data.</text>
</comment>
<comment type="pathway">
    <text evidence="2">Cell wall biogenesis; peptidoglycan biosynthesis.</text>
</comment>
<evidence type="ECO:0000256" key="15">
    <source>
        <dbReference type="SAM" id="SignalP"/>
    </source>
</evidence>
<keyword evidence="14" id="KW-0472">Membrane</keyword>
<dbReference type="SUPFAM" id="SSF56601">
    <property type="entry name" value="beta-lactamase/transpeptidase-like"/>
    <property type="match status" value="1"/>
</dbReference>
<dbReference type="PANTHER" id="PTHR21581">
    <property type="entry name" value="D-ALANYL-D-ALANINE CARBOXYPEPTIDASE"/>
    <property type="match status" value="1"/>
</dbReference>
<evidence type="ECO:0000256" key="5">
    <source>
        <dbReference type="ARBA" id="ARBA00022645"/>
    </source>
</evidence>
<evidence type="ECO:0000256" key="1">
    <source>
        <dbReference type="ARBA" id="ARBA00003217"/>
    </source>
</evidence>
<comment type="catalytic activity">
    <reaction evidence="12">
        <text>Preferential cleavage: (Ac)2-L-Lys-D-Ala-|-D-Ala. Also transpeptidation of peptidyl-alanyl moieties that are N-acyl substituents of D-alanine.</text>
        <dbReference type="EC" id="3.4.16.4"/>
    </reaction>
</comment>
<keyword evidence="14" id="KW-1133">Transmembrane helix</keyword>
<keyword evidence="18" id="KW-1185">Reference proteome</keyword>
<evidence type="ECO:0000313" key="17">
    <source>
        <dbReference type="EMBL" id="MBC5995652.1"/>
    </source>
</evidence>
<accession>A0ABR7JL50</accession>
<dbReference type="InterPro" id="IPR001967">
    <property type="entry name" value="Peptidase_S11_N"/>
</dbReference>
<dbReference type="EC" id="3.4.16.4" evidence="4"/>
<evidence type="ECO:0000256" key="2">
    <source>
        <dbReference type="ARBA" id="ARBA00004752"/>
    </source>
</evidence>
<evidence type="ECO:0000256" key="9">
    <source>
        <dbReference type="ARBA" id="ARBA00022960"/>
    </source>
</evidence>
<feature type="transmembrane region" description="Helical" evidence="14">
    <location>
        <begin position="389"/>
        <end position="411"/>
    </location>
</feature>
<dbReference type="InterPro" id="IPR015956">
    <property type="entry name" value="Peniciliin-bd_prot_C_sf"/>
</dbReference>
<keyword evidence="8" id="KW-0378">Hydrolase</keyword>
<dbReference type="SUPFAM" id="SSF69189">
    <property type="entry name" value="Penicillin-binding protein associated domain"/>
    <property type="match status" value="1"/>
</dbReference>
<dbReference type="PRINTS" id="PR00725">
    <property type="entry name" value="DADACBPTASE1"/>
</dbReference>
<keyword evidence="5 17" id="KW-0121">Carboxypeptidase</keyword>
<dbReference type="Pfam" id="PF00768">
    <property type="entry name" value="Peptidase_S11"/>
    <property type="match status" value="1"/>
</dbReference>
<keyword evidence="7 15" id="KW-0732">Signal</keyword>
<dbReference type="InterPro" id="IPR018044">
    <property type="entry name" value="Peptidase_S11"/>
</dbReference>
<proteinExistence type="inferred from homology"/>
<reference evidence="17 18" key="1">
    <citation type="submission" date="2020-08" db="EMBL/GenBank/DDBJ databases">
        <authorList>
            <person name="Liu C."/>
            <person name="Sun Q."/>
        </authorList>
    </citation>
    <scope>NUCLEOTIDE SEQUENCE [LARGE SCALE GENOMIC DNA]</scope>
    <source>
        <strain evidence="17 18">NSJ-18</strain>
    </source>
</reference>
<evidence type="ECO:0000256" key="14">
    <source>
        <dbReference type="SAM" id="Phobius"/>
    </source>
</evidence>
<evidence type="ECO:0000259" key="16">
    <source>
        <dbReference type="SMART" id="SM00936"/>
    </source>
</evidence>
<organism evidence="17 18">
    <name type="scientific">Romboutsia faecis</name>
    <dbReference type="NCBI Taxonomy" id="2764597"/>
    <lineage>
        <taxon>Bacteria</taxon>
        <taxon>Bacillati</taxon>
        <taxon>Bacillota</taxon>
        <taxon>Clostridia</taxon>
        <taxon>Peptostreptococcales</taxon>
        <taxon>Peptostreptococcaceae</taxon>
        <taxon>Romboutsia</taxon>
    </lineage>
</organism>
<dbReference type="GO" id="GO:0004180">
    <property type="term" value="F:carboxypeptidase activity"/>
    <property type="evidence" value="ECO:0007669"/>
    <property type="project" value="UniProtKB-KW"/>
</dbReference>
<name>A0ABR7JL50_9FIRM</name>
<dbReference type="PANTHER" id="PTHR21581:SF6">
    <property type="entry name" value="TRAFFICKING PROTEIN PARTICLE COMPLEX SUBUNIT 12"/>
    <property type="match status" value="1"/>
</dbReference>
<dbReference type="InterPro" id="IPR012338">
    <property type="entry name" value="Beta-lactam/transpept-like"/>
</dbReference>
<dbReference type="RefSeq" id="WP_153925652.1">
    <property type="nucleotide sequence ID" value="NZ_JACRWE010000001.1"/>
</dbReference>
<protein>
    <recommendedName>
        <fullName evidence="4">serine-type D-Ala-D-Ala carboxypeptidase</fullName>
        <ecNumber evidence="4">3.4.16.4</ecNumber>
    </recommendedName>
</protein>
<keyword evidence="11" id="KW-0961">Cell wall biogenesis/degradation</keyword>
<evidence type="ECO:0000256" key="10">
    <source>
        <dbReference type="ARBA" id="ARBA00022984"/>
    </source>
</evidence>
<evidence type="ECO:0000256" key="8">
    <source>
        <dbReference type="ARBA" id="ARBA00022801"/>
    </source>
</evidence>
<dbReference type="Gene3D" id="2.60.410.10">
    <property type="entry name" value="D-Ala-D-Ala carboxypeptidase, C-terminal domain"/>
    <property type="match status" value="1"/>
</dbReference>
<evidence type="ECO:0000256" key="13">
    <source>
        <dbReference type="RuleBase" id="RU004016"/>
    </source>
</evidence>
<feature type="chain" id="PRO_5045714794" description="serine-type D-Ala-D-Ala carboxypeptidase" evidence="15">
    <location>
        <begin position="22"/>
        <end position="431"/>
    </location>
</feature>
<keyword evidence="6" id="KW-0645">Protease</keyword>
<evidence type="ECO:0000256" key="3">
    <source>
        <dbReference type="ARBA" id="ARBA00007164"/>
    </source>
</evidence>
<evidence type="ECO:0000256" key="6">
    <source>
        <dbReference type="ARBA" id="ARBA00022670"/>
    </source>
</evidence>
<dbReference type="InterPro" id="IPR012907">
    <property type="entry name" value="Peptidase_S11_C"/>
</dbReference>
<dbReference type="InterPro" id="IPR037167">
    <property type="entry name" value="Peptidase_S11_C_sf"/>
</dbReference>
<evidence type="ECO:0000256" key="7">
    <source>
        <dbReference type="ARBA" id="ARBA00022729"/>
    </source>
</evidence>
<dbReference type="SMART" id="SM00936">
    <property type="entry name" value="PBP5_C"/>
    <property type="match status" value="1"/>
</dbReference>
<sequence length="431" mass="48444">MKKFLSLLVTYIIIFSTFLNSANASYAGSDEPSIPAEAAILMDYETGKVLFNKNGDKKVYPASTTKAWTAYLVLKYKPNLNEKVQITKDPNVEGSSMYLKVGESFSVKELLEGLLVHSSNDAAVVLAEYVSGSIKEFANLMNDEAKSIGAKNTHFTNPHGLPDKEHVTTANDMALMAREAMSNSIFRDIVKTKSISFPATEAYPYERYFVNTNKFLTSNEKINYNGKDIDIKYDIVDGIKTGYTDDAGRCLLSSAVKNGRRLISAVFKSTGNDLYLASRTLLDYGFNNFHNETIVAKNKYTGNERVLFSKQKELIYEPEFTYKVLLKNGTPTSSYSVKTKLDKIHLPIKKGDKVGTLEVYNSNKLETKINLVATNDLNSIFGPLVENKIISMVLKVTLIFIVSIFVILLFIRRKNKKKYRKNIFNGKGKRR</sequence>
<gene>
    <name evidence="17" type="ORF">H8923_02660</name>
</gene>
<evidence type="ECO:0000256" key="11">
    <source>
        <dbReference type="ARBA" id="ARBA00023316"/>
    </source>
</evidence>
<comment type="function">
    <text evidence="1">Removes C-terminal D-alanyl residues from sugar-peptide cell wall precursors.</text>
</comment>